<keyword evidence="1" id="KW-0472">Membrane</keyword>
<dbReference type="Proteomes" id="UP000216004">
    <property type="component" value="Unassembled WGS sequence"/>
</dbReference>
<gene>
    <name evidence="2" type="ORF">BOCO_1385</name>
</gene>
<evidence type="ECO:0000313" key="3">
    <source>
        <dbReference type="Proteomes" id="UP000216004"/>
    </source>
</evidence>
<organism evidence="2 3">
    <name type="scientific">Bombiscardovia coagulans</name>
    <dbReference type="NCBI Taxonomy" id="686666"/>
    <lineage>
        <taxon>Bacteria</taxon>
        <taxon>Bacillati</taxon>
        <taxon>Actinomycetota</taxon>
        <taxon>Actinomycetes</taxon>
        <taxon>Bifidobacteriales</taxon>
        <taxon>Bifidobacteriaceae</taxon>
        <taxon>Bombiscardovia</taxon>
    </lineage>
</organism>
<accession>A0A261EPA7</accession>
<feature type="transmembrane region" description="Helical" evidence="1">
    <location>
        <begin position="12"/>
        <end position="31"/>
    </location>
</feature>
<dbReference type="EMBL" id="MWWS01000009">
    <property type="protein sequence ID" value="OZG48689.1"/>
    <property type="molecule type" value="Genomic_DNA"/>
</dbReference>
<feature type="transmembrane region" description="Helical" evidence="1">
    <location>
        <begin position="75"/>
        <end position="96"/>
    </location>
</feature>
<dbReference type="RefSeq" id="WP_094723598.1">
    <property type="nucleotide sequence ID" value="NZ_MWWS01000009.1"/>
</dbReference>
<keyword evidence="3" id="KW-1185">Reference proteome</keyword>
<dbReference type="InterPro" id="IPR003425">
    <property type="entry name" value="CCB3/YggT"/>
</dbReference>
<evidence type="ECO:0000256" key="1">
    <source>
        <dbReference type="SAM" id="Phobius"/>
    </source>
</evidence>
<protein>
    <submittedName>
        <fullName evidence="2">Hemolysin</fullName>
    </submittedName>
</protein>
<keyword evidence="1" id="KW-1133">Transmembrane helix</keyword>
<comment type="caution">
    <text evidence="2">The sequence shown here is derived from an EMBL/GenBank/DDBJ whole genome shotgun (WGS) entry which is preliminary data.</text>
</comment>
<reference evidence="2 3" key="1">
    <citation type="journal article" date="2017" name="BMC Genomics">
        <title>Comparative genomic and phylogenomic analyses of the Bifidobacteriaceae family.</title>
        <authorList>
            <person name="Lugli G.A."/>
            <person name="Milani C."/>
            <person name="Turroni F."/>
            <person name="Duranti S."/>
            <person name="Mancabelli L."/>
            <person name="Mangifesta M."/>
            <person name="Ferrario C."/>
            <person name="Modesto M."/>
            <person name="Mattarelli P."/>
            <person name="Jiri K."/>
            <person name="van Sinderen D."/>
            <person name="Ventura M."/>
        </authorList>
    </citation>
    <scope>NUCLEOTIDE SEQUENCE [LARGE SCALE GENOMIC DNA]</scope>
    <source>
        <strain evidence="2 3">DSM 22924</strain>
    </source>
</reference>
<dbReference type="Pfam" id="PF02325">
    <property type="entry name" value="CCB3_YggT"/>
    <property type="match status" value="1"/>
</dbReference>
<sequence>MLLGLVSYIINWLIDAYIFVLFMRMIVDWILVLSPRWYPRGLVASIISIIYQLTEPPLRWLRRYIPPLPLGRIQLDVSFLVLWFALIVLQMAVNFVI</sequence>
<proteinExistence type="predicted"/>
<evidence type="ECO:0000313" key="2">
    <source>
        <dbReference type="EMBL" id="OZG48689.1"/>
    </source>
</evidence>
<keyword evidence="1" id="KW-0812">Transmembrane</keyword>
<dbReference type="OrthoDB" id="3216131at2"/>
<dbReference type="GO" id="GO:0016020">
    <property type="term" value="C:membrane"/>
    <property type="evidence" value="ECO:0007669"/>
    <property type="project" value="InterPro"/>
</dbReference>
<name>A0A261EPA7_9BIFI</name>
<dbReference type="AlphaFoldDB" id="A0A261EPA7"/>